<reference evidence="1 2" key="1">
    <citation type="submission" date="2017-08" db="EMBL/GenBank/DDBJ databases">
        <title>Infants hospitalized years apart are colonized by the same room-sourced microbial strains.</title>
        <authorList>
            <person name="Brooks B."/>
            <person name="Olm M.R."/>
            <person name="Firek B.A."/>
            <person name="Baker R."/>
            <person name="Thomas B.C."/>
            <person name="Morowitz M.J."/>
            <person name="Banfield J.F."/>
        </authorList>
    </citation>
    <scope>NUCLEOTIDE SEQUENCE [LARGE SCALE GENOMIC DNA]</scope>
    <source>
        <strain evidence="1">S2_006_000_R2_64</strain>
    </source>
</reference>
<protein>
    <recommendedName>
        <fullName evidence="3">DNA-binding protein</fullName>
    </recommendedName>
</protein>
<dbReference type="AlphaFoldDB" id="A0A2W5FRN7"/>
<comment type="caution">
    <text evidence="1">The sequence shown here is derived from an EMBL/GenBank/DDBJ whole genome shotgun (WGS) entry which is preliminary data.</text>
</comment>
<evidence type="ECO:0008006" key="3">
    <source>
        <dbReference type="Google" id="ProtNLM"/>
    </source>
</evidence>
<sequence length="125" mass="14765">MKLTDIKADWSKYDCRPTWCVVNSRELSYILGVSHQTINNWKMRGVLPETKKHKNLIGNCNYWTIASIKSLIENKTETDIHFEWAERWLPNSREDFKSLGQVEYLVNHTYDLFSISKPRVPADFN</sequence>
<proteinExistence type="predicted"/>
<name>A0A2W5FRN7_9BACT</name>
<dbReference type="EMBL" id="QFOT01000024">
    <property type="protein sequence ID" value="PZP56480.1"/>
    <property type="molecule type" value="Genomic_DNA"/>
</dbReference>
<dbReference type="Proteomes" id="UP000249739">
    <property type="component" value="Unassembled WGS sequence"/>
</dbReference>
<accession>A0A2W5FRN7</accession>
<evidence type="ECO:0000313" key="1">
    <source>
        <dbReference type="EMBL" id="PZP56480.1"/>
    </source>
</evidence>
<evidence type="ECO:0000313" key="2">
    <source>
        <dbReference type="Proteomes" id="UP000249739"/>
    </source>
</evidence>
<organism evidence="1 2">
    <name type="scientific">Micavibrio aeruginosavorus</name>
    <dbReference type="NCBI Taxonomy" id="349221"/>
    <lineage>
        <taxon>Bacteria</taxon>
        <taxon>Pseudomonadati</taxon>
        <taxon>Bdellovibrionota</taxon>
        <taxon>Bdellovibrionia</taxon>
        <taxon>Bdellovibrionales</taxon>
        <taxon>Pseudobdellovibrionaceae</taxon>
        <taxon>Micavibrio</taxon>
    </lineage>
</organism>
<gene>
    <name evidence="1" type="ORF">DI586_03560</name>
</gene>